<dbReference type="Gramene" id="Kaladp0058s0486.1.v1.1">
    <property type="protein sequence ID" value="Kaladp0058s0486.1.v1.1"/>
    <property type="gene ID" value="Kaladp0058s0486.v1.1"/>
</dbReference>
<evidence type="ECO:0000313" key="7">
    <source>
        <dbReference type="EnsemblPlants" id="Kaladp0058s0486.1.v1.1"/>
    </source>
</evidence>
<keyword evidence="2" id="KW-0863">Zinc-finger</keyword>
<feature type="domain" description="EF-hand" evidence="6">
    <location>
        <begin position="18"/>
        <end position="53"/>
    </location>
</feature>
<dbReference type="PROSITE" id="PS00018">
    <property type="entry name" value="EF_HAND_1"/>
    <property type="match status" value="1"/>
</dbReference>
<keyword evidence="8" id="KW-1185">Reference proteome</keyword>
<dbReference type="AlphaFoldDB" id="A0A7N1A0V2"/>
<sequence>MEEIRAEALEYYNNSSTQVKDLAIKFFNHMDSDGDSTISVAEFAAFIKGNGFLSRRLPNDQDLFASMDRNGNGNLDFNEFITFFFVAFASCNCDGCGIKLKGQRHLTCTTCFPGGGHTFDLCSTCFSSRNFAHQHTEFVSFETLMFESVAPVHQDSSDEDDKSQSSEEPEVEKKKSYRKRELAYEALNAVTAEVVNQAASSVCGIM</sequence>
<dbReference type="SUPFAM" id="SSF47473">
    <property type="entry name" value="EF-hand"/>
    <property type="match status" value="1"/>
</dbReference>
<evidence type="ECO:0000256" key="2">
    <source>
        <dbReference type="ARBA" id="ARBA00022771"/>
    </source>
</evidence>
<dbReference type="Gene3D" id="1.10.238.10">
    <property type="entry name" value="EF-hand"/>
    <property type="match status" value="1"/>
</dbReference>
<feature type="domain" description="EF-hand" evidence="6">
    <location>
        <begin position="61"/>
        <end position="90"/>
    </location>
</feature>
<dbReference type="InterPro" id="IPR018247">
    <property type="entry name" value="EF_Hand_1_Ca_BS"/>
</dbReference>
<dbReference type="CDD" id="cd00051">
    <property type="entry name" value="EFh"/>
    <property type="match status" value="1"/>
</dbReference>
<reference evidence="7" key="1">
    <citation type="submission" date="2021-01" db="UniProtKB">
        <authorList>
            <consortium name="EnsemblPlants"/>
        </authorList>
    </citation>
    <scope>IDENTIFICATION</scope>
</reference>
<dbReference type="EnsemblPlants" id="Kaladp0058s0486.1.v1.1">
    <property type="protein sequence ID" value="Kaladp0058s0486.1.v1.1"/>
    <property type="gene ID" value="Kaladp0058s0486.v1.1"/>
</dbReference>
<dbReference type="InterPro" id="IPR043145">
    <property type="entry name" value="Znf_ZZ_sf"/>
</dbReference>
<evidence type="ECO:0000256" key="5">
    <source>
        <dbReference type="SAM" id="MobiDB-lite"/>
    </source>
</evidence>
<organism evidence="7 8">
    <name type="scientific">Kalanchoe fedtschenkoi</name>
    <name type="common">Lavender scallops</name>
    <name type="synonym">South American air plant</name>
    <dbReference type="NCBI Taxonomy" id="63787"/>
    <lineage>
        <taxon>Eukaryota</taxon>
        <taxon>Viridiplantae</taxon>
        <taxon>Streptophyta</taxon>
        <taxon>Embryophyta</taxon>
        <taxon>Tracheophyta</taxon>
        <taxon>Spermatophyta</taxon>
        <taxon>Magnoliopsida</taxon>
        <taxon>eudicotyledons</taxon>
        <taxon>Gunneridae</taxon>
        <taxon>Pentapetalae</taxon>
        <taxon>Saxifragales</taxon>
        <taxon>Crassulaceae</taxon>
        <taxon>Kalanchoe</taxon>
    </lineage>
</organism>
<dbReference type="GO" id="GO:0005509">
    <property type="term" value="F:calcium ion binding"/>
    <property type="evidence" value="ECO:0007669"/>
    <property type="project" value="InterPro"/>
</dbReference>
<keyword evidence="3" id="KW-0862">Zinc</keyword>
<dbReference type="SUPFAM" id="SSF57850">
    <property type="entry name" value="RING/U-box"/>
    <property type="match status" value="1"/>
</dbReference>
<dbReference type="InterPro" id="IPR011992">
    <property type="entry name" value="EF-hand-dom_pair"/>
</dbReference>
<dbReference type="Gene3D" id="3.30.60.90">
    <property type="match status" value="1"/>
</dbReference>
<dbReference type="PROSITE" id="PS50222">
    <property type="entry name" value="EF_HAND_2"/>
    <property type="match status" value="2"/>
</dbReference>
<proteinExistence type="predicted"/>
<evidence type="ECO:0000259" key="6">
    <source>
        <dbReference type="PROSITE" id="PS50222"/>
    </source>
</evidence>
<dbReference type="OMA" id="NIFASTQ"/>
<dbReference type="SMART" id="SM00054">
    <property type="entry name" value="EFh"/>
    <property type="match status" value="2"/>
</dbReference>
<keyword evidence="4" id="KW-0106">Calcium</keyword>
<dbReference type="InterPro" id="IPR002048">
    <property type="entry name" value="EF_hand_dom"/>
</dbReference>
<evidence type="ECO:0000256" key="1">
    <source>
        <dbReference type="ARBA" id="ARBA00022723"/>
    </source>
</evidence>
<name>A0A7N1A0V2_KALFE</name>
<dbReference type="Proteomes" id="UP000594263">
    <property type="component" value="Unplaced"/>
</dbReference>
<evidence type="ECO:0000256" key="4">
    <source>
        <dbReference type="ARBA" id="ARBA00022837"/>
    </source>
</evidence>
<feature type="region of interest" description="Disordered" evidence="5">
    <location>
        <begin position="153"/>
        <end position="177"/>
    </location>
</feature>
<evidence type="ECO:0000313" key="8">
    <source>
        <dbReference type="Proteomes" id="UP000594263"/>
    </source>
</evidence>
<protein>
    <recommendedName>
        <fullName evidence="6">EF-hand domain-containing protein</fullName>
    </recommendedName>
</protein>
<evidence type="ECO:0000256" key="3">
    <source>
        <dbReference type="ARBA" id="ARBA00022833"/>
    </source>
</evidence>
<keyword evidence="1" id="KW-0479">Metal-binding</keyword>
<dbReference type="Pfam" id="PF13499">
    <property type="entry name" value="EF-hand_7"/>
    <property type="match status" value="1"/>
</dbReference>
<dbReference type="GO" id="GO:0008270">
    <property type="term" value="F:zinc ion binding"/>
    <property type="evidence" value="ECO:0007669"/>
    <property type="project" value="UniProtKB-KW"/>
</dbReference>
<accession>A0A7N1A0V2</accession>